<sequence length="104" mass="12079">MVYEIVLYQGQKWSRDRCRRYLPLNPYILLESLAAVTYPRLPSRMSTVEADVCQPRYLLFHSACKGIPCTDDPSYFLFFLNLVEADAAVFQKGPLELYSQWGHP</sequence>
<keyword evidence="2" id="KW-1185">Reference proteome</keyword>
<comment type="caution">
    <text evidence="1">The sequence shown here is derived from an EMBL/GenBank/DDBJ whole genome shotgun (WGS) entry which is preliminary data.</text>
</comment>
<gene>
    <name evidence="1" type="ORF">E2C01_033401</name>
</gene>
<protein>
    <submittedName>
        <fullName evidence="1">Uncharacterized protein</fullName>
    </submittedName>
</protein>
<dbReference type="EMBL" id="VSRR010004498">
    <property type="protein sequence ID" value="MPC39850.1"/>
    <property type="molecule type" value="Genomic_DNA"/>
</dbReference>
<accession>A0A5B7EXS3</accession>
<organism evidence="1 2">
    <name type="scientific">Portunus trituberculatus</name>
    <name type="common">Swimming crab</name>
    <name type="synonym">Neptunus trituberculatus</name>
    <dbReference type="NCBI Taxonomy" id="210409"/>
    <lineage>
        <taxon>Eukaryota</taxon>
        <taxon>Metazoa</taxon>
        <taxon>Ecdysozoa</taxon>
        <taxon>Arthropoda</taxon>
        <taxon>Crustacea</taxon>
        <taxon>Multicrustacea</taxon>
        <taxon>Malacostraca</taxon>
        <taxon>Eumalacostraca</taxon>
        <taxon>Eucarida</taxon>
        <taxon>Decapoda</taxon>
        <taxon>Pleocyemata</taxon>
        <taxon>Brachyura</taxon>
        <taxon>Eubrachyura</taxon>
        <taxon>Portunoidea</taxon>
        <taxon>Portunidae</taxon>
        <taxon>Portuninae</taxon>
        <taxon>Portunus</taxon>
    </lineage>
</organism>
<proteinExistence type="predicted"/>
<dbReference type="Proteomes" id="UP000324222">
    <property type="component" value="Unassembled WGS sequence"/>
</dbReference>
<name>A0A5B7EXS3_PORTR</name>
<evidence type="ECO:0000313" key="1">
    <source>
        <dbReference type="EMBL" id="MPC39850.1"/>
    </source>
</evidence>
<reference evidence="1 2" key="1">
    <citation type="submission" date="2019-05" db="EMBL/GenBank/DDBJ databases">
        <title>Another draft genome of Portunus trituberculatus and its Hox gene families provides insights of decapod evolution.</title>
        <authorList>
            <person name="Jeong J.-H."/>
            <person name="Song I."/>
            <person name="Kim S."/>
            <person name="Choi T."/>
            <person name="Kim D."/>
            <person name="Ryu S."/>
            <person name="Kim W."/>
        </authorList>
    </citation>
    <scope>NUCLEOTIDE SEQUENCE [LARGE SCALE GENOMIC DNA]</scope>
    <source>
        <tissue evidence="1">Muscle</tissue>
    </source>
</reference>
<dbReference type="AlphaFoldDB" id="A0A5B7EXS3"/>
<evidence type="ECO:0000313" key="2">
    <source>
        <dbReference type="Proteomes" id="UP000324222"/>
    </source>
</evidence>